<protein>
    <submittedName>
        <fullName evidence="1">Uncharacterized protein</fullName>
    </submittedName>
</protein>
<sequence length="69" mass="7812">MNQRETVTPRPTMNRANAIQKSVERVMRKGSSAKIKPLSDKGQEKMRLEKEKFHIPSKGVLPGKLYSAC</sequence>
<evidence type="ECO:0000313" key="2">
    <source>
        <dbReference type="Proteomes" id="UP000095200"/>
    </source>
</evidence>
<proteinExistence type="predicted"/>
<gene>
    <name evidence="1" type="ORF">DPF_1121</name>
</gene>
<name>A0A194AGG0_9BACT</name>
<organism evidence="1 2">
    <name type="scientific">Desulfoplanes formicivorans</name>
    <dbReference type="NCBI Taxonomy" id="1592317"/>
    <lineage>
        <taxon>Bacteria</taxon>
        <taxon>Pseudomonadati</taxon>
        <taxon>Thermodesulfobacteriota</taxon>
        <taxon>Desulfovibrionia</taxon>
        <taxon>Desulfovibrionales</taxon>
        <taxon>Desulfoplanaceae</taxon>
        <taxon>Desulfoplanes</taxon>
    </lineage>
</organism>
<dbReference type="STRING" id="1592317.DPF_1121"/>
<keyword evidence="2" id="KW-1185">Reference proteome</keyword>
<dbReference type="AlphaFoldDB" id="A0A194AGG0"/>
<dbReference type="EMBL" id="BDFE01000015">
    <property type="protein sequence ID" value="GAU08413.1"/>
    <property type="molecule type" value="Genomic_DNA"/>
</dbReference>
<accession>A0A194AGG0</accession>
<reference evidence="2" key="1">
    <citation type="submission" date="2016-06" db="EMBL/GenBank/DDBJ databases">
        <title>Draft genome sequence of Desulfoplanes formicivorans strain Pf12B.</title>
        <authorList>
            <person name="Watanabe M."/>
            <person name="Kojima H."/>
            <person name="Fukui M."/>
        </authorList>
    </citation>
    <scope>NUCLEOTIDE SEQUENCE [LARGE SCALE GENOMIC DNA]</scope>
    <source>
        <strain evidence="2">Pf12B</strain>
    </source>
</reference>
<evidence type="ECO:0000313" key="1">
    <source>
        <dbReference type="EMBL" id="GAU08413.1"/>
    </source>
</evidence>
<dbReference type="Proteomes" id="UP000095200">
    <property type="component" value="Unassembled WGS sequence"/>
</dbReference>
<comment type="caution">
    <text evidence="1">The sequence shown here is derived from an EMBL/GenBank/DDBJ whole genome shotgun (WGS) entry which is preliminary data.</text>
</comment>